<dbReference type="InterPro" id="IPR017853">
    <property type="entry name" value="GH"/>
</dbReference>
<dbReference type="InterPro" id="IPR036962">
    <property type="entry name" value="Glyco_hydro_3_N_sf"/>
</dbReference>
<dbReference type="GO" id="GO:0009254">
    <property type="term" value="P:peptidoglycan turnover"/>
    <property type="evidence" value="ECO:0007669"/>
    <property type="project" value="TreeGrafter"/>
</dbReference>
<organism evidence="6 7">
    <name type="scientific">Podospora didyma</name>
    <dbReference type="NCBI Taxonomy" id="330526"/>
    <lineage>
        <taxon>Eukaryota</taxon>
        <taxon>Fungi</taxon>
        <taxon>Dikarya</taxon>
        <taxon>Ascomycota</taxon>
        <taxon>Pezizomycotina</taxon>
        <taxon>Sordariomycetes</taxon>
        <taxon>Sordariomycetidae</taxon>
        <taxon>Sordariales</taxon>
        <taxon>Podosporaceae</taxon>
        <taxon>Podospora</taxon>
    </lineage>
</organism>
<dbReference type="InterPro" id="IPR016181">
    <property type="entry name" value="Acyl_CoA_acyltransferase"/>
</dbReference>
<dbReference type="Proteomes" id="UP001285441">
    <property type="component" value="Unassembled WGS sequence"/>
</dbReference>
<dbReference type="PANTHER" id="PTHR30480:SF8">
    <property type="entry name" value="PUTATIVE (AFU_ORTHOLOGUE AFUA_8G04060)-RELATED"/>
    <property type="match status" value="1"/>
</dbReference>
<dbReference type="SUPFAM" id="SSF55729">
    <property type="entry name" value="Acyl-CoA N-acyltransferases (Nat)"/>
    <property type="match status" value="1"/>
</dbReference>
<evidence type="ECO:0000313" key="6">
    <source>
        <dbReference type="EMBL" id="KAK3381440.1"/>
    </source>
</evidence>
<accession>A0AAE0NH91</accession>
<evidence type="ECO:0000256" key="2">
    <source>
        <dbReference type="ARBA" id="ARBA00022801"/>
    </source>
</evidence>
<keyword evidence="7" id="KW-1185">Reference proteome</keyword>
<evidence type="ECO:0000259" key="5">
    <source>
        <dbReference type="Pfam" id="PF00933"/>
    </source>
</evidence>
<sequence length="911" mass="99286">MLFNPLARRTTSRGADDINYMLTPSPAAHQTAKLVQELQTIAHQAGHPQPLLIALDQENGGVNSLFDEDYICQFPSSMGQAAAGSAELAYKVAKATATEVSAVGVNLILGPVLDVLTNARYQPLGVRATGDDPQEVSQYGIAAMNGYKDAGVATCGKHFPSYGNLDFLGSSLDIPIITQTLEELSLSALVPFRNAIATGNLDAMFVGGCGIANPSMNVNHACLSDQVVDELLRNELGFTGVAISECLEMEVLRNEIGVKTGTVMAVEAGCDLVLLCRAYDVQLEAISGLKLGVENELLTKDRIYTSLQRVLRMKSSCTSWHKALNPPGITLLSKIHSSHLSLSMKAYDDSITVMRDNEKLLPLNESMHQEEELLLLTPLVKPLPASSMTKNILESKHKSESAPSLHDKWVHRDRGAVMSGEGVFREFGRSLARARLAKLLHTSYTANGVRPVHENLIHRASTIIIVTADANRNLYQAGFTKHVAMMCSMLRSSGQKKSLLVVAVSSPYDFAMDKSIGTYICTFDFTETAMAALVRVLFGDFTPQGSLPGTLRKSKKVLKSRQHWLVEPYNRDRDGKGLDDLLQALARASAPNYRFLQTTNASTFELSSPNIGENHFVVRNSSTQALYGFCATYYTKGTGILGAIFVDPTKRNVSIGRSLHRRALRGLIQKQEIKKLQLGICFPGVFLGIPVDDNAGLKSWFAGCGWDLQSSRRLVNMAIVELSSWGPPEGLLQRIQRAGISFDLIHGLDNAESVLNHVATHANPEVFDLYKFALQETKACGVVRAKSPVDSLLGTVIICSPGSPLHNFIPSLSSSRGELVGGIIAPIVPSTTQANLVLQGLAMMGVRQNKAHKSARGVLSWVPNESYETLLTMGFEVLQAFEEISNAPENVSIIGYFLKQKLTFFQWTDLH</sequence>
<comment type="similarity">
    <text evidence="1">Belongs to the glycosyl hydrolase 3 family.</text>
</comment>
<dbReference type="SUPFAM" id="SSF51445">
    <property type="entry name" value="(Trans)glycosidases"/>
    <property type="match status" value="1"/>
</dbReference>
<dbReference type="InterPro" id="IPR036881">
    <property type="entry name" value="Glyco_hydro_3_C_sf"/>
</dbReference>
<evidence type="ECO:0000256" key="4">
    <source>
        <dbReference type="ARBA" id="ARBA00023295"/>
    </source>
</evidence>
<name>A0AAE0NH91_9PEZI</name>
<dbReference type="InterPro" id="IPR001764">
    <property type="entry name" value="Glyco_hydro_3_N"/>
</dbReference>
<keyword evidence="2 6" id="KW-0378">Hydrolase</keyword>
<dbReference type="Gene3D" id="3.20.20.300">
    <property type="entry name" value="Glycoside hydrolase, family 3, N-terminal domain"/>
    <property type="match status" value="1"/>
</dbReference>
<dbReference type="Pfam" id="PF00933">
    <property type="entry name" value="Glyco_hydro_3"/>
    <property type="match status" value="1"/>
</dbReference>
<gene>
    <name evidence="6" type="ORF">B0H63DRAFT_204746</name>
</gene>
<proteinExistence type="inferred from homology"/>
<evidence type="ECO:0000256" key="1">
    <source>
        <dbReference type="ARBA" id="ARBA00005336"/>
    </source>
</evidence>
<dbReference type="AlphaFoldDB" id="A0AAE0NH91"/>
<dbReference type="FunFam" id="3.40.50.1700:FF:000013">
    <property type="entry name" value="Glycoside hydrolase family 3 protein"/>
    <property type="match status" value="1"/>
</dbReference>
<dbReference type="GO" id="GO:0004553">
    <property type="term" value="F:hydrolase activity, hydrolyzing O-glycosyl compounds"/>
    <property type="evidence" value="ECO:0007669"/>
    <property type="project" value="InterPro"/>
</dbReference>
<evidence type="ECO:0000313" key="7">
    <source>
        <dbReference type="Proteomes" id="UP001285441"/>
    </source>
</evidence>
<dbReference type="GO" id="GO:0005975">
    <property type="term" value="P:carbohydrate metabolic process"/>
    <property type="evidence" value="ECO:0007669"/>
    <property type="project" value="InterPro"/>
</dbReference>
<dbReference type="EMBL" id="JAULSW010000005">
    <property type="protein sequence ID" value="KAK3381440.1"/>
    <property type="molecule type" value="Genomic_DNA"/>
</dbReference>
<reference evidence="6" key="1">
    <citation type="journal article" date="2023" name="Mol. Phylogenet. Evol.">
        <title>Genome-scale phylogeny and comparative genomics of the fungal order Sordariales.</title>
        <authorList>
            <person name="Hensen N."/>
            <person name="Bonometti L."/>
            <person name="Westerberg I."/>
            <person name="Brannstrom I.O."/>
            <person name="Guillou S."/>
            <person name="Cros-Aarteil S."/>
            <person name="Calhoun S."/>
            <person name="Haridas S."/>
            <person name="Kuo A."/>
            <person name="Mondo S."/>
            <person name="Pangilinan J."/>
            <person name="Riley R."/>
            <person name="LaButti K."/>
            <person name="Andreopoulos B."/>
            <person name="Lipzen A."/>
            <person name="Chen C."/>
            <person name="Yan M."/>
            <person name="Daum C."/>
            <person name="Ng V."/>
            <person name="Clum A."/>
            <person name="Steindorff A."/>
            <person name="Ohm R.A."/>
            <person name="Martin F."/>
            <person name="Silar P."/>
            <person name="Natvig D.O."/>
            <person name="Lalanne C."/>
            <person name="Gautier V."/>
            <person name="Ament-Velasquez S.L."/>
            <person name="Kruys A."/>
            <person name="Hutchinson M.I."/>
            <person name="Powell A.J."/>
            <person name="Barry K."/>
            <person name="Miller A.N."/>
            <person name="Grigoriev I.V."/>
            <person name="Debuchy R."/>
            <person name="Gladieux P."/>
            <person name="Hiltunen Thoren M."/>
            <person name="Johannesson H."/>
        </authorList>
    </citation>
    <scope>NUCLEOTIDE SEQUENCE</scope>
    <source>
        <strain evidence="6">CBS 232.78</strain>
    </source>
</reference>
<evidence type="ECO:0000256" key="3">
    <source>
        <dbReference type="ARBA" id="ARBA00023180"/>
    </source>
</evidence>
<dbReference type="Gene3D" id="3.40.50.1700">
    <property type="entry name" value="Glycoside hydrolase family 3 C-terminal domain"/>
    <property type="match status" value="1"/>
</dbReference>
<protein>
    <submittedName>
        <fullName evidence="6">Glycoside hydrolase family 3 protein</fullName>
    </submittedName>
</protein>
<keyword evidence="4" id="KW-0326">Glycosidase</keyword>
<dbReference type="InterPro" id="IPR050226">
    <property type="entry name" value="NagZ_Beta-hexosaminidase"/>
</dbReference>
<comment type="caution">
    <text evidence="6">The sequence shown here is derived from an EMBL/GenBank/DDBJ whole genome shotgun (WGS) entry which is preliminary data.</text>
</comment>
<reference evidence="6" key="2">
    <citation type="submission" date="2023-06" db="EMBL/GenBank/DDBJ databases">
        <authorList>
            <consortium name="Lawrence Berkeley National Laboratory"/>
            <person name="Haridas S."/>
            <person name="Hensen N."/>
            <person name="Bonometti L."/>
            <person name="Westerberg I."/>
            <person name="Brannstrom I.O."/>
            <person name="Guillou S."/>
            <person name="Cros-Aarteil S."/>
            <person name="Calhoun S."/>
            <person name="Kuo A."/>
            <person name="Mondo S."/>
            <person name="Pangilinan J."/>
            <person name="Riley R."/>
            <person name="LaButti K."/>
            <person name="Andreopoulos B."/>
            <person name="Lipzen A."/>
            <person name="Chen C."/>
            <person name="Yanf M."/>
            <person name="Daum C."/>
            <person name="Ng V."/>
            <person name="Clum A."/>
            <person name="Steindorff A."/>
            <person name="Ohm R."/>
            <person name="Martin F."/>
            <person name="Silar P."/>
            <person name="Natvig D."/>
            <person name="Lalanne C."/>
            <person name="Gautier V."/>
            <person name="Ament-velasquez S.L."/>
            <person name="Kruys A."/>
            <person name="Hutchinson M.I."/>
            <person name="Powell A.J."/>
            <person name="Barry K."/>
            <person name="Miller A.N."/>
            <person name="Grigoriev I.V."/>
            <person name="Debuchy R."/>
            <person name="Gladieux P."/>
            <person name="Thoren M.H."/>
            <person name="Johannesson H."/>
        </authorList>
    </citation>
    <scope>NUCLEOTIDE SEQUENCE</scope>
    <source>
        <strain evidence="6">CBS 232.78</strain>
    </source>
</reference>
<dbReference type="PANTHER" id="PTHR30480">
    <property type="entry name" value="BETA-HEXOSAMINIDASE-RELATED"/>
    <property type="match status" value="1"/>
</dbReference>
<keyword evidence="3" id="KW-0325">Glycoprotein</keyword>
<feature type="domain" description="Glycoside hydrolase family 3 N-terminal" evidence="5">
    <location>
        <begin position="29"/>
        <end position="312"/>
    </location>
</feature>